<dbReference type="Gene3D" id="3.40.50.300">
    <property type="entry name" value="P-loop containing nucleotide triphosphate hydrolases"/>
    <property type="match status" value="2"/>
</dbReference>
<protein>
    <recommendedName>
        <fullName evidence="15">P-loop containing nucleoside triphosphate hydrolase protein</fullName>
    </recommendedName>
</protein>
<evidence type="ECO:0008006" key="15">
    <source>
        <dbReference type="Google" id="ProtNLM"/>
    </source>
</evidence>
<evidence type="ECO:0000259" key="11">
    <source>
        <dbReference type="PROSITE" id="PS50893"/>
    </source>
</evidence>
<dbReference type="InterPro" id="IPR050173">
    <property type="entry name" value="ABC_transporter_C-like"/>
</dbReference>
<feature type="region of interest" description="Disordered" evidence="9">
    <location>
        <begin position="286"/>
        <end position="353"/>
    </location>
</feature>
<gene>
    <name evidence="13" type="ORF">VNI00_000291</name>
</gene>
<feature type="transmembrane region" description="Helical" evidence="10">
    <location>
        <begin position="891"/>
        <end position="914"/>
    </location>
</feature>
<keyword evidence="6" id="KW-0067">ATP-binding</keyword>
<evidence type="ECO:0000256" key="6">
    <source>
        <dbReference type="ARBA" id="ARBA00022840"/>
    </source>
</evidence>
<comment type="subcellular location">
    <subcellularLocation>
        <location evidence="1">Membrane</location>
        <topology evidence="1">Multi-pass membrane protein</topology>
    </subcellularLocation>
</comment>
<feature type="transmembrane region" description="Helical" evidence="10">
    <location>
        <begin position="79"/>
        <end position="97"/>
    </location>
</feature>
<reference evidence="13 14" key="1">
    <citation type="submission" date="2024-01" db="EMBL/GenBank/DDBJ databases">
        <title>A draft genome for a cacao thread blight-causing isolate of Paramarasmius palmivorus.</title>
        <authorList>
            <person name="Baruah I.K."/>
            <person name="Bukari Y."/>
            <person name="Amoako-Attah I."/>
            <person name="Meinhardt L.W."/>
            <person name="Bailey B.A."/>
            <person name="Cohen S.P."/>
        </authorList>
    </citation>
    <scope>NUCLEOTIDE SEQUENCE [LARGE SCALE GENOMIC DNA]</scope>
    <source>
        <strain evidence="13 14">GH-12</strain>
    </source>
</reference>
<dbReference type="GO" id="GO:0016887">
    <property type="term" value="F:ATP hydrolysis activity"/>
    <property type="evidence" value="ECO:0007669"/>
    <property type="project" value="InterPro"/>
</dbReference>
<dbReference type="InterPro" id="IPR027417">
    <property type="entry name" value="P-loop_NTPase"/>
</dbReference>
<dbReference type="InterPro" id="IPR036640">
    <property type="entry name" value="ABC1_TM_sf"/>
</dbReference>
<dbReference type="PROSITE" id="PS00211">
    <property type="entry name" value="ABC_TRANSPORTER_1"/>
    <property type="match status" value="1"/>
</dbReference>
<dbReference type="PANTHER" id="PTHR24223">
    <property type="entry name" value="ATP-BINDING CASSETTE SUB-FAMILY C"/>
    <property type="match status" value="1"/>
</dbReference>
<dbReference type="InterPro" id="IPR003593">
    <property type="entry name" value="AAA+_ATPase"/>
</dbReference>
<dbReference type="InterPro" id="IPR017871">
    <property type="entry name" value="ABC_transporter-like_CS"/>
</dbReference>
<dbReference type="Gene3D" id="1.20.1560.10">
    <property type="entry name" value="ABC transporter type 1, transmembrane domain"/>
    <property type="match status" value="2"/>
</dbReference>
<feature type="transmembrane region" description="Helical" evidence="10">
    <location>
        <begin position="403"/>
        <end position="423"/>
    </location>
</feature>
<dbReference type="CDD" id="cd18604">
    <property type="entry name" value="ABC_6TM_VMR1_D2_like"/>
    <property type="match status" value="1"/>
</dbReference>
<dbReference type="InterPro" id="IPR003439">
    <property type="entry name" value="ABC_transporter-like_ATP-bd"/>
</dbReference>
<evidence type="ECO:0000256" key="10">
    <source>
        <dbReference type="SAM" id="Phobius"/>
    </source>
</evidence>
<feature type="domain" description="ABC transmembrane type-1" evidence="12">
    <location>
        <begin position="855"/>
        <end position="1130"/>
    </location>
</feature>
<sequence length="1436" mass="159576">MNSNRTFGDVRQGLFGICFTFAYGSFLALASVFMNPGWSRIIIRHLNIVLLVSFAVYAYRDLYPLGTFNRVPLDDSPLIWSQIVLLAIVSILIPLLVPRQYTPVDPKNPAAVPNPEQTASLLSFALCAFMDHVILKARQGEHLPYDELPPLADYDNAENLWKHAFRHIDPTSQPKRRLILFPLLRIFSKEIIIITVAMTVEALAGFGSPIAVNKLLSFVQTGGEGHDIRPWAWILLLFLGPAINTIAVEQYVFNVTRLGVNMESILTQLIFEHALRIRLKSSTDNKAAGMAKGEPSTPTSSASTSTSQRPASVSSDVTVTPAQEEASSSQSSDTVKTGQKAAEPKPSDSEANKNLIGKLNNLVSTDLQALVDAKDVGRVVVHAPIKIALSVTFLYWVLGWSAFIGLAAMIITLPIPGFIGKFIGKFQAGRMKQTDARVQAVSEVMGVLRMIKMFGWEKKMYERISDKREQELAYIWKMRMLNVFTIITNYVIPICTMLATYQLRTVLQCLNSSAAAKVSLDRITAFLYETELLDQYSRSLETEDNPLARPDDENSKIGFRNVTFSWSSYTGYETPNSRQFLLRIENELLFKKGVINLIIGPTGSGKTSLLMALLSEMHFIPNSLDSWYNLPREGGVAYAAQESWVQNATIRDNIVFGSAFDEVRYKKVLHQCCLERDLSLFAAGDDTEVGEKGLTLSGGQKARVTLARAVYSQADILILDDVLAALDVHTAKWIIQKCFQGDLLKGRTTHNVVMMQPLAGFVISMKDGKVSSQGTVNDALVEDEVLAAEVEKEKEIEEREEELVDDAPKDIPKDGKLILPEEVEIGRLSWPALKLFLTGLGGEHFILFFAVFSGLYFVADIAESSQTWYLGYWAHQYDERPPEDVNAVHYIGFYSLFLLVVIVGNVAGLIFYTYGSLRASRSIHQQLVQSILGSTMRWLDQTPTSRVITRVTQDIRDVDDPVSQTLAGLVGYTTTMIIKFCAVILFTPVFLLPALFITTVGGLLGRLYIRAQMAVKREVANAKAPVLGHFGAAITGLVSIRAYGVQESFRRESRARIDHYSRPARTFWNLNRWVNIRIDLIANIFTTSLATYLVYLGHQNPSNTGYTLNMAVGFSGRILWWIRILNLFETRANSLERINRYLHIEQEPKPTPEGKPPAYWPSSGDLRVEELSARYSPEGPKVLKDITFHVKSGERIGVVGRTGSGKSSLMLSLLRCIPTEGNVYYDGLLTNSINLEDLRSQITIIPQMPELLTGTVRENLDPFDQHDDAALNDALRAAGLFSLQEESEEDRITLDSPIASGGGNLSVGQRQILALARAMVRGSKLFILDEATSAIDYKTDAVIQKALRQELGKDVTLITVAHRLQTIMDADRIMVLDAGSIVSQVQLPVVRGSDTAYKVEFDSPQELLKIPGGKLRALVDESADKEHLYSMVQPSG</sequence>
<evidence type="ECO:0000259" key="12">
    <source>
        <dbReference type="PROSITE" id="PS50929"/>
    </source>
</evidence>
<evidence type="ECO:0000256" key="2">
    <source>
        <dbReference type="ARBA" id="ARBA00022448"/>
    </source>
</evidence>
<evidence type="ECO:0000256" key="7">
    <source>
        <dbReference type="ARBA" id="ARBA00022989"/>
    </source>
</evidence>
<dbReference type="SUPFAM" id="SSF52540">
    <property type="entry name" value="P-loop containing nucleoside triphosphate hydrolases"/>
    <property type="match status" value="2"/>
</dbReference>
<dbReference type="CDD" id="cd18596">
    <property type="entry name" value="ABC_6TM_VMR1_D1_like"/>
    <property type="match status" value="1"/>
</dbReference>
<dbReference type="FunFam" id="3.40.50.300:FF:000838">
    <property type="entry name" value="ABC multidrug transporter (Eurofung)"/>
    <property type="match status" value="1"/>
</dbReference>
<name>A0AAW0EEV9_9AGAR</name>
<feature type="compositionally biased region" description="Basic and acidic residues" evidence="9">
    <location>
        <begin position="342"/>
        <end position="351"/>
    </location>
</feature>
<comment type="caution">
    <text evidence="13">The sequence shown here is derived from an EMBL/GenBank/DDBJ whole genome shotgun (WGS) entry which is preliminary data.</text>
</comment>
<keyword evidence="3 10" id="KW-0812">Transmembrane</keyword>
<organism evidence="13 14">
    <name type="scientific">Paramarasmius palmivorus</name>
    <dbReference type="NCBI Taxonomy" id="297713"/>
    <lineage>
        <taxon>Eukaryota</taxon>
        <taxon>Fungi</taxon>
        <taxon>Dikarya</taxon>
        <taxon>Basidiomycota</taxon>
        <taxon>Agaricomycotina</taxon>
        <taxon>Agaricomycetes</taxon>
        <taxon>Agaricomycetidae</taxon>
        <taxon>Agaricales</taxon>
        <taxon>Marasmiineae</taxon>
        <taxon>Marasmiaceae</taxon>
        <taxon>Paramarasmius</taxon>
    </lineage>
</organism>
<dbReference type="InterPro" id="IPR011527">
    <property type="entry name" value="ABC1_TM_dom"/>
</dbReference>
<dbReference type="PROSITE" id="PS50893">
    <property type="entry name" value="ABC_TRANSPORTER_2"/>
    <property type="match status" value="2"/>
</dbReference>
<feature type="transmembrane region" description="Helical" evidence="10">
    <location>
        <begin position="12"/>
        <end position="34"/>
    </location>
</feature>
<feature type="transmembrane region" description="Helical" evidence="10">
    <location>
        <begin position="231"/>
        <end position="253"/>
    </location>
</feature>
<dbReference type="Pfam" id="PF00664">
    <property type="entry name" value="ABC_membrane"/>
    <property type="match status" value="2"/>
</dbReference>
<accession>A0AAW0EEV9</accession>
<dbReference type="GO" id="GO:0005524">
    <property type="term" value="F:ATP binding"/>
    <property type="evidence" value="ECO:0007669"/>
    <property type="project" value="UniProtKB-KW"/>
</dbReference>
<evidence type="ECO:0000256" key="9">
    <source>
        <dbReference type="SAM" id="MobiDB-lite"/>
    </source>
</evidence>
<feature type="domain" description="ABC transporter" evidence="11">
    <location>
        <begin position="1166"/>
        <end position="1403"/>
    </location>
</feature>
<feature type="transmembrane region" description="Helical" evidence="10">
    <location>
        <begin position="191"/>
        <end position="211"/>
    </location>
</feature>
<feature type="transmembrane region" description="Helical" evidence="10">
    <location>
        <begin position="835"/>
        <end position="859"/>
    </location>
</feature>
<keyword evidence="14" id="KW-1185">Reference proteome</keyword>
<evidence type="ECO:0000313" key="13">
    <source>
        <dbReference type="EMBL" id="KAK7062799.1"/>
    </source>
</evidence>
<keyword evidence="5" id="KW-0547">Nucleotide-binding</keyword>
<dbReference type="PANTHER" id="PTHR24223:SF356">
    <property type="entry name" value="ATP-BINDING CASSETTE TRANSPORTER ABC4"/>
    <property type="match status" value="1"/>
</dbReference>
<feature type="compositionally biased region" description="Low complexity" evidence="9">
    <location>
        <begin position="322"/>
        <end position="332"/>
    </location>
</feature>
<dbReference type="SMART" id="SM00382">
    <property type="entry name" value="AAA"/>
    <property type="match status" value="2"/>
</dbReference>
<dbReference type="SUPFAM" id="SSF90123">
    <property type="entry name" value="ABC transporter transmembrane region"/>
    <property type="match status" value="2"/>
</dbReference>
<evidence type="ECO:0000256" key="4">
    <source>
        <dbReference type="ARBA" id="ARBA00022737"/>
    </source>
</evidence>
<evidence type="ECO:0000256" key="5">
    <source>
        <dbReference type="ARBA" id="ARBA00022741"/>
    </source>
</evidence>
<evidence type="ECO:0000256" key="1">
    <source>
        <dbReference type="ARBA" id="ARBA00004141"/>
    </source>
</evidence>
<keyword evidence="7 10" id="KW-1133">Transmembrane helix</keyword>
<feature type="transmembrane region" description="Helical" evidence="10">
    <location>
        <begin position="1024"/>
        <end position="1044"/>
    </location>
</feature>
<dbReference type="Proteomes" id="UP001383192">
    <property type="component" value="Unassembled WGS sequence"/>
</dbReference>
<dbReference type="FunFam" id="1.20.1560.10:FF:000013">
    <property type="entry name" value="ABC transporter C family member 2"/>
    <property type="match status" value="1"/>
</dbReference>
<keyword evidence="4" id="KW-0677">Repeat</keyword>
<evidence type="ECO:0000256" key="8">
    <source>
        <dbReference type="ARBA" id="ARBA00023136"/>
    </source>
</evidence>
<dbReference type="EMBL" id="JAYKXP010000001">
    <property type="protein sequence ID" value="KAK7062799.1"/>
    <property type="molecule type" value="Genomic_DNA"/>
</dbReference>
<feature type="domain" description="ABC transporter" evidence="11">
    <location>
        <begin position="557"/>
        <end position="792"/>
    </location>
</feature>
<keyword evidence="2" id="KW-0813">Transport</keyword>
<dbReference type="CDD" id="cd03244">
    <property type="entry name" value="ABCC_MRP_domain2"/>
    <property type="match status" value="1"/>
</dbReference>
<dbReference type="Pfam" id="PF00005">
    <property type="entry name" value="ABC_tran"/>
    <property type="match status" value="2"/>
</dbReference>
<proteinExistence type="predicted"/>
<feature type="domain" description="ABC transmembrane type-1" evidence="12">
    <location>
        <begin position="192"/>
        <end position="501"/>
    </location>
</feature>
<dbReference type="GO" id="GO:0140359">
    <property type="term" value="F:ABC-type transporter activity"/>
    <property type="evidence" value="ECO:0007669"/>
    <property type="project" value="InterPro"/>
</dbReference>
<keyword evidence="8 10" id="KW-0472">Membrane</keyword>
<feature type="transmembrane region" description="Helical" evidence="10">
    <location>
        <begin position="980"/>
        <end position="1004"/>
    </location>
</feature>
<feature type="transmembrane region" description="Helical" evidence="10">
    <location>
        <begin position="379"/>
        <end position="397"/>
    </location>
</feature>
<evidence type="ECO:0000256" key="3">
    <source>
        <dbReference type="ARBA" id="ARBA00022692"/>
    </source>
</evidence>
<dbReference type="PROSITE" id="PS50929">
    <property type="entry name" value="ABC_TM1F"/>
    <property type="match status" value="2"/>
</dbReference>
<dbReference type="CDD" id="cd03250">
    <property type="entry name" value="ABCC_MRP_domain1"/>
    <property type="match status" value="1"/>
</dbReference>
<evidence type="ECO:0000313" key="14">
    <source>
        <dbReference type="Proteomes" id="UP001383192"/>
    </source>
</evidence>
<feature type="transmembrane region" description="Helical" evidence="10">
    <location>
        <begin position="41"/>
        <end position="59"/>
    </location>
</feature>
<feature type="compositionally biased region" description="Low complexity" evidence="9">
    <location>
        <begin position="295"/>
        <end position="312"/>
    </location>
</feature>
<dbReference type="GO" id="GO:0016020">
    <property type="term" value="C:membrane"/>
    <property type="evidence" value="ECO:0007669"/>
    <property type="project" value="UniProtKB-SubCell"/>
</dbReference>